<evidence type="ECO:0000256" key="1">
    <source>
        <dbReference type="SAM" id="MobiDB-lite"/>
    </source>
</evidence>
<feature type="compositionally biased region" description="Basic and acidic residues" evidence="1">
    <location>
        <begin position="83"/>
        <end position="108"/>
    </location>
</feature>
<feature type="region of interest" description="Disordered" evidence="1">
    <location>
        <begin position="17"/>
        <end position="108"/>
    </location>
</feature>
<proteinExistence type="predicted"/>
<comment type="caution">
    <text evidence="2">The sequence shown here is derived from an EMBL/GenBank/DDBJ whole genome shotgun (WGS) entry which is preliminary data.</text>
</comment>
<sequence length="108" mass="12464">MGILVERCREEDEIRGGSRAWGSCSSEVAQQENQENTPPSAEIASCTKARSIHDNEAERHRLRGEEFKRKLRNATKKAYRAKSSLEREREKSRLRKHALEQSARRAEV</sequence>
<feature type="compositionally biased region" description="Basic and acidic residues" evidence="1">
    <location>
        <begin position="51"/>
        <end position="68"/>
    </location>
</feature>
<evidence type="ECO:0000313" key="2">
    <source>
        <dbReference type="EMBL" id="KAL0957222.1"/>
    </source>
</evidence>
<name>A0ABR3JNA4_9AGAR</name>
<dbReference type="Proteomes" id="UP001556367">
    <property type="component" value="Unassembled WGS sequence"/>
</dbReference>
<gene>
    <name evidence="2" type="ORF">HGRIS_001036</name>
</gene>
<protein>
    <submittedName>
        <fullName evidence="2">Uncharacterized protein</fullName>
    </submittedName>
</protein>
<feature type="compositionally biased region" description="Polar residues" evidence="1">
    <location>
        <begin position="23"/>
        <end position="39"/>
    </location>
</feature>
<keyword evidence="3" id="KW-1185">Reference proteome</keyword>
<dbReference type="EMBL" id="JASNQZ010000005">
    <property type="protein sequence ID" value="KAL0957222.1"/>
    <property type="molecule type" value="Genomic_DNA"/>
</dbReference>
<reference evidence="3" key="1">
    <citation type="submission" date="2024-06" db="EMBL/GenBank/DDBJ databases">
        <title>Multi-omics analyses provide insights into the biosynthesis of the anticancer antibiotic pleurotin in Hohenbuehelia grisea.</title>
        <authorList>
            <person name="Weaver J.A."/>
            <person name="Alberti F."/>
        </authorList>
    </citation>
    <scope>NUCLEOTIDE SEQUENCE [LARGE SCALE GENOMIC DNA]</scope>
    <source>
        <strain evidence="3">T-177</strain>
    </source>
</reference>
<accession>A0ABR3JNA4</accession>
<feature type="compositionally biased region" description="Basic residues" evidence="1">
    <location>
        <begin position="69"/>
        <end position="80"/>
    </location>
</feature>
<organism evidence="2 3">
    <name type="scientific">Hohenbuehelia grisea</name>
    <dbReference type="NCBI Taxonomy" id="104357"/>
    <lineage>
        <taxon>Eukaryota</taxon>
        <taxon>Fungi</taxon>
        <taxon>Dikarya</taxon>
        <taxon>Basidiomycota</taxon>
        <taxon>Agaricomycotina</taxon>
        <taxon>Agaricomycetes</taxon>
        <taxon>Agaricomycetidae</taxon>
        <taxon>Agaricales</taxon>
        <taxon>Pleurotineae</taxon>
        <taxon>Pleurotaceae</taxon>
        <taxon>Hohenbuehelia</taxon>
    </lineage>
</organism>
<evidence type="ECO:0000313" key="3">
    <source>
        <dbReference type="Proteomes" id="UP001556367"/>
    </source>
</evidence>